<reference evidence="6 7" key="2">
    <citation type="journal article" date="2018" name="Int. J. Syst. Evol. Microbiol.">
        <title>Marinobacterium aestuarii sp. nov., a benzene-degrading marine bacterium isolated from estuary sediment.</title>
        <authorList>
            <person name="Bae S.S."/>
            <person name="Jung J."/>
            <person name="Chung D."/>
            <person name="Baek K."/>
        </authorList>
    </citation>
    <scope>NUCLEOTIDE SEQUENCE [LARGE SCALE GENOMIC DNA]</scope>
    <source>
        <strain evidence="6 7">ST58-10</strain>
    </source>
</reference>
<dbReference type="InterPro" id="IPR036291">
    <property type="entry name" value="NAD(P)-bd_dom_sf"/>
</dbReference>
<evidence type="ECO:0000256" key="3">
    <source>
        <dbReference type="ARBA" id="ARBA00061451"/>
    </source>
</evidence>
<dbReference type="STRING" id="1821621.A8C75_14700"/>
<dbReference type="InterPro" id="IPR013328">
    <property type="entry name" value="6PGD_dom2"/>
</dbReference>
<dbReference type="Proteomes" id="UP000078070">
    <property type="component" value="Chromosome"/>
</dbReference>
<name>A0A1A9F5N6_9GAMM</name>
<dbReference type="GO" id="GO:0016616">
    <property type="term" value="F:oxidoreductase activity, acting on the CH-OH group of donors, NAD or NADP as acceptor"/>
    <property type="evidence" value="ECO:0007669"/>
    <property type="project" value="TreeGrafter"/>
</dbReference>
<evidence type="ECO:0000313" key="7">
    <source>
        <dbReference type="Proteomes" id="UP000078070"/>
    </source>
</evidence>
<dbReference type="Gene3D" id="1.10.1040.10">
    <property type="entry name" value="N-(1-d-carboxylethyl)-l-norvaline Dehydrogenase, domain 2"/>
    <property type="match status" value="1"/>
</dbReference>
<dbReference type="RefSeq" id="WP_067387354.1">
    <property type="nucleotide sequence ID" value="NZ_CP015839.1"/>
</dbReference>
<dbReference type="InterPro" id="IPR008927">
    <property type="entry name" value="6-PGluconate_DH-like_C_sf"/>
</dbReference>
<dbReference type="PANTHER" id="PTHR43362">
    <property type="entry name" value="MANNITOL DEHYDROGENASE DSF1-RELATED"/>
    <property type="match status" value="1"/>
</dbReference>
<keyword evidence="1" id="KW-0560">Oxidoreductase</keyword>
<comment type="similarity">
    <text evidence="3">Belongs to the mannitol dehydrogenase family. UxuB subfamily.</text>
</comment>
<keyword evidence="2" id="KW-0520">NAD</keyword>
<feature type="domain" description="Mannitol dehydrogenase C-terminal" evidence="5">
    <location>
        <begin position="287"/>
        <end position="476"/>
    </location>
</feature>
<dbReference type="InterPro" id="IPR013131">
    <property type="entry name" value="Mannitol_DH_N"/>
</dbReference>
<dbReference type="EMBL" id="CP015839">
    <property type="protein sequence ID" value="ANG65290.1"/>
    <property type="molecule type" value="Genomic_DNA"/>
</dbReference>
<proteinExistence type="inferred from homology"/>
<dbReference type="PANTHER" id="PTHR43362:SF1">
    <property type="entry name" value="MANNITOL DEHYDROGENASE 2-RELATED"/>
    <property type="match status" value="1"/>
</dbReference>
<evidence type="ECO:0000256" key="1">
    <source>
        <dbReference type="ARBA" id="ARBA00023002"/>
    </source>
</evidence>
<gene>
    <name evidence="6" type="ORF">A8C75_14700</name>
</gene>
<keyword evidence="7" id="KW-1185">Reference proteome</keyword>
<organism evidence="6 7">
    <name type="scientific">Marinobacterium aestuarii</name>
    <dbReference type="NCBI Taxonomy" id="1821621"/>
    <lineage>
        <taxon>Bacteria</taxon>
        <taxon>Pseudomonadati</taxon>
        <taxon>Pseudomonadota</taxon>
        <taxon>Gammaproteobacteria</taxon>
        <taxon>Oceanospirillales</taxon>
        <taxon>Oceanospirillaceae</taxon>
        <taxon>Marinobacterium</taxon>
    </lineage>
</organism>
<dbReference type="PROSITE" id="PS00974">
    <property type="entry name" value="MANNITOL_DHGENASE"/>
    <property type="match status" value="1"/>
</dbReference>
<accession>A0A1A9F5N6</accession>
<dbReference type="FunFam" id="3.40.50.720:FF:000129">
    <property type="entry name" value="D-mannonate oxidoreductase"/>
    <property type="match status" value="1"/>
</dbReference>
<evidence type="ECO:0000256" key="2">
    <source>
        <dbReference type="ARBA" id="ARBA00023027"/>
    </source>
</evidence>
<dbReference type="InterPro" id="IPR000669">
    <property type="entry name" value="Mannitol_DH"/>
</dbReference>
<evidence type="ECO:0000259" key="4">
    <source>
        <dbReference type="Pfam" id="PF01232"/>
    </source>
</evidence>
<dbReference type="KEGG" id="mars:A8C75_14700"/>
<sequence>MKLNAENLSSLPAKVLRPGYERSLVRQGIVHIGVGGFHRAHEAVYTEMLLNQGQANDWGICGVGLRAEDRAMQAALASQDYLYTLVELSDGADTPVQVIGAIGDFMLADEGCDALIAKLASPDTRIVSLTITEGGYCTDDSSGQFNARLPQIQHDLEHPQAPKTVFGFLAAALMRRRNAGIAPFTLMSCDNLPHNGDVARKALLGFCALRDSALHDWVAANVSFPNAMVDRITPMTSDGHRAQLQADTGIEDSWPVVAEPFLQWVLEDKFCNGRPEWERVGVQFTDDVTPYEEMKIGLLNGAHLAMAYLGALLGHEFAHETMQDTQLRDYVRRYMDQDVTPLLAAVPGIDLNDYKDTLIERFSNTAICDQVSRLCSDGSSKFPKFVLPTLLGQIAQGRALDRTALIIAAWCHYLGGVDEKGKSYPIPDPRAAWLAEAISDGDKLTDNFLALEDVFGQKIPQSAAFKEAFQRQLERLQTLGVRATLAKVMAE</sequence>
<dbReference type="PRINTS" id="PR00084">
    <property type="entry name" value="MTLDHDRGNASE"/>
</dbReference>
<dbReference type="SUPFAM" id="SSF48179">
    <property type="entry name" value="6-phosphogluconate dehydrogenase C-terminal domain-like"/>
    <property type="match status" value="1"/>
</dbReference>
<dbReference type="InterPro" id="IPR013118">
    <property type="entry name" value="Mannitol_DH_C"/>
</dbReference>
<evidence type="ECO:0000313" key="6">
    <source>
        <dbReference type="EMBL" id="ANG65290.1"/>
    </source>
</evidence>
<dbReference type="AlphaFoldDB" id="A0A1A9F5N6"/>
<dbReference type="Gene3D" id="3.40.50.720">
    <property type="entry name" value="NAD(P)-binding Rossmann-like Domain"/>
    <property type="match status" value="1"/>
</dbReference>
<evidence type="ECO:0000259" key="5">
    <source>
        <dbReference type="Pfam" id="PF08125"/>
    </source>
</evidence>
<dbReference type="Pfam" id="PF08125">
    <property type="entry name" value="Mannitol_dh_C"/>
    <property type="match status" value="1"/>
</dbReference>
<dbReference type="GO" id="GO:0019594">
    <property type="term" value="P:mannitol metabolic process"/>
    <property type="evidence" value="ECO:0007669"/>
    <property type="project" value="InterPro"/>
</dbReference>
<reference evidence="7" key="1">
    <citation type="submission" date="2016-05" db="EMBL/GenBank/DDBJ databases">
        <authorList>
            <person name="Baek K."/>
            <person name="Yang S.-J."/>
        </authorList>
    </citation>
    <scope>NUCLEOTIDE SEQUENCE [LARGE SCALE GENOMIC DNA]</scope>
    <source>
        <strain evidence="7">ST58-10</strain>
    </source>
</reference>
<dbReference type="OrthoDB" id="271711at2"/>
<dbReference type="InterPro" id="IPR050988">
    <property type="entry name" value="Mannitol_DH/Oxidoreductase"/>
</dbReference>
<protein>
    <submittedName>
        <fullName evidence="6">Mannitol dehydrogenase</fullName>
    </submittedName>
</protein>
<feature type="domain" description="Mannitol dehydrogenase N-terminal" evidence="4">
    <location>
        <begin position="28"/>
        <end position="278"/>
    </location>
</feature>
<dbReference type="SUPFAM" id="SSF51735">
    <property type="entry name" value="NAD(P)-binding Rossmann-fold domains"/>
    <property type="match status" value="1"/>
</dbReference>
<dbReference type="Pfam" id="PF01232">
    <property type="entry name" value="Mannitol_dh"/>
    <property type="match status" value="1"/>
</dbReference>
<dbReference type="InterPro" id="IPR023027">
    <property type="entry name" value="Mannitol_DH_CS"/>
</dbReference>